<reference evidence="1" key="1">
    <citation type="submission" date="2022-11" db="EMBL/GenBank/DDBJ databases">
        <title>Centuries of genome instability and evolution in soft-shell clam transmissible cancer (bioRxiv).</title>
        <authorList>
            <person name="Hart S.F.M."/>
            <person name="Yonemitsu M.A."/>
            <person name="Giersch R.M."/>
            <person name="Beal B.F."/>
            <person name="Arriagada G."/>
            <person name="Davis B.W."/>
            <person name="Ostrander E.A."/>
            <person name="Goff S.P."/>
            <person name="Metzger M.J."/>
        </authorList>
    </citation>
    <scope>NUCLEOTIDE SEQUENCE</scope>
    <source>
        <strain evidence="1">MELC-2E11</strain>
        <tissue evidence="1">Siphon/mantle</tissue>
    </source>
</reference>
<sequence>CGVIDTLNGNIVSYNSSIGILTVACHSGTIVEYTSLNNGSWLNKETCPSLLQDIRLVDGVVTSLIEQVLVQQVHFILKVSFALEMKTA</sequence>
<dbReference type="EMBL" id="CP111023">
    <property type="protein sequence ID" value="WAR22467.1"/>
    <property type="molecule type" value="Genomic_DNA"/>
</dbReference>
<keyword evidence="2" id="KW-1185">Reference proteome</keyword>
<evidence type="ECO:0000313" key="1">
    <source>
        <dbReference type="EMBL" id="WAR22467.1"/>
    </source>
</evidence>
<evidence type="ECO:0000313" key="2">
    <source>
        <dbReference type="Proteomes" id="UP001164746"/>
    </source>
</evidence>
<proteinExistence type="predicted"/>
<accession>A0ABY7FN43</accession>
<gene>
    <name evidence="1" type="ORF">MAR_016441</name>
</gene>
<dbReference type="Proteomes" id="UP001164746">
    <property type="component" value="Chromosome 12"/>
</dbReference>
<protein>
    <submittedName>
        <fullName evidence="1">Uncharacterized protein</fullName>
    </submittedName>
</protein>
<name>A0ABY7FN43_MYAAR</name>
<organism evidence="1 2">
    <name type="scientific">Mya arenaria</name>
    <name type="common">Soft-shell clam</name>
    <dbReference type="NCBI Taxonomy" id="6604"/>
    <lineage>
        <taxon>Eukaryota</taxon>
        <taxon>Metazoa</taxon>
        <taxon>Spiralia</taxon>
        <taxon>Lophotrochozoa</taxon>
        <taxon>Mollusca</taxon>
        <taxon>Bivalvia</taxon>
        <taxon>Autobranchia</taxon>
        <taxon>Heteroconchia</taxon>
        <taxon>Euheterodonta</taxon>
        <taxon>Imparidentia</taxon>
        <taxon>Neoheterodontei</taxon>
        <taxon>Myida</taxon>
        <taxon>Myoidea</taxon>
        <taxon>Myidae</taxon>
        <taxon>Mya</taxon>
    </lineage>
</organism>
<feature type="non-terminal residue" evidence="1">
    <location>
        <position position="1"/>
    </location>
</feature>